<dbReference type="PANTHER" id="PTHR46623:SF6">
    <property type="entry name" value="ALPHA_BETA-HYDROLASES SUPERFAMILY PROTEIN"/>
    <property type="match status" value="1"/>
</dbReference>
<dbReference type="InterPro" id="IPR051049">
    <property type="entry name" value="Dienelactone_hydrolase-like"/>
</dbReference>
<dbReference type="Proteomes" id="UP000001052">
    <property type="component" value="Chromosome"/>
</dbReference>
<dbReference type="SUPFAM" id="SSF53474">
    <property type="entry name" value="alpha/beta-Hydrolases"/>
    <property type="match status" value="1"/>
</dbReference>
<proteinExistence type="predicted"/>
<sequence>MEQCVPISKRTICIADIFGTTPAFERLCQAIGGAVEVVDPYSGLQRKFASEQEAYAYFMTEVGLDRYSEMVRDQIAAAQDSACLVGFSVGAAVAWSLTGASLADQVSCGVCFYGSQIRHMLDIQPVVPVTCILPTSEPAFCVQTLAKALSGRNNVSVETTPYLHGFMNEVSANYDRQGCAVYLEWLQRM</sequence>
<dbReference type="AlphaFoldDB" id="C8X1R2"/>
<organism evidence="1 2">
    <name type="scientific">Desulfohalobium retbaense (strain ATCC 49708 / DSM 5692 / JCM 16813 / HR100)</name>
    <dbReference type="NCBI Taxonomy" id="485915"/>
    <lineage>
        <taxon>Bacteria</taxon>
        <taxon>Pseudomonadati</taxon>
        <taxon>Thermodesulfobacteriota</taxon>
        <taxon>Desulfovibrionia</taxon>
        <taxon>Desulfovibrionales</taxon>
        <taxon>Desulfohalobiaceae</taxon>
        <taxon>Desulfohalobium</taxon>
    </lineage>
</organism>
<dbReference type="HOGENOM" id="CLU_054590_9_1_7"/>
<accession>C8X1R2</accession>
<dbReference type="PANTHER" id="PTHR46623">
    <property type="entry name" value="CARBOXYMETHYLENEBUTENOLIDASE-RELATED"/>
    <property type="match status" value="1"/>
</dbReference>
<dbReference type="eggNOG" id="COG0412">
    <property type="taxonomic scope" value="Bacteria"/>
</dbReference>
<protein>
    <submittedName>
        <fullName evidence="1">Uncharacterized protein</fullName>
    </submittedName>
</protein>
<dbReference type="STRING" id="485915.Dret_1196"/>
<dbReference type="EMBL" id="CP001734">
    <property type="protein sequence ID" value="ACV68484.1"/>
    <property type="molecule type" value="Genomic_DNA"/>
</dbReference>
<reference evidence="1 2" key="2">
    <citation type="journal article" date="2010" name="Stand. Genomic Sci.">
        <title>Complete genome sequence of Desulfohalobium retbaense type strain (HR(100)).</title>
        <authorList>
            <person name="Spring S."/>
            <person name="Nolan M."/>
            <person name="Lapidus A."/>
            <person name="Glavina Del Rio T."/>
            <person name="Copeland A."/>
            <person name="Tice H."/>
            <person name="Cheng J.F."/>
            <person name="Lucas S."/>
            <person name="Land M."/>
            <person name="Chen F."/>
            <person name="Bruce D."/>
            <person name="Goodwin L."/>
            <person name="Pitluck S."/>
            <person name="Ivanova N."/>
            <person name="Mavromatis K."/>
            <person name="Mikhailova N."/>
            <person name="Pati A."/>
            <person name="Chen A."/>
            <person name="Palaniappan K."/>
            <person name="Hauser L."/>
            <person name="Chang Y.J."/>
            <person name="Jeffries C.D."/>
            <person name="Munk C."/>
            <person name="Kiss H."/>
            <person name="Chain P."/>
            <person name="Han C."/>
            <person name="Brettin T."/>
            <person name="Detter J.C."/>
            <person name="Schuler E."/>
            <person name="Goker M."/>
            <person name="Rohde M."/>
            <person name="Bristow J."/>
            <person name="Eisen J.A."/>
            <person name="Markowitz V."/>
            <person name="Hugenholtz P."/>
            <person name="Kyrpides N.C."/>
            <person name="Klenk H.P."/>
        </authorList>
    </citation>
    <scope>NUCLEOTIDE SEQUENCE [LARGE SCALE GENOMIC DNA]</scope>
    <source>
        <strain evidence="1 2">DSM 5692</strain>
    </source>
</reference>
<name>C8X1R2_DESRD</name>
<evidence type="ECO:0000313" key="1">
    <source>
        <dbReference type="EMBL" id="ACV68484.1"/>
    </source>
</evidence>
<dbReference type="Gene3D" id="3.40.50.1820">
    <property type="entry name" value="alpha/beta hydrolase"/>
    <property type="match status" value="1"/>
</dbReference>
<dbReference type="InterPro" id="IPR029058">
    <property type="entry name" value="AB_hydrolase_fold"/>
</dbReference>
<dbReference type="KEGG" id="drt:Dret_1196"/>
<evidence type="ECO:0000313" key="2">
    <source>
        <dbReference type="Proteomes" id="UP000001052"/>
    </source>
</evidence>
<reference evidence="2" key="1">
    <citation type="submission" date="2009-09" db="EMBL/GenBank/DDBJ databases">
        <title>The complete chromosome of Desulfohalobium retbaense DSM 5692.</title>
        <authorList>
            <consortium name="US DOE Joint Genome Institute (JGI-PGF)"/>
            <person name="Lucas S."/>
            <person name="Copeland A."/>
            <person name="Lapidus A."/>
            <person name="Glavina del Rio T."/>
            <person name="Dalin E."/>
            <person name="Tice H."/>
            <person name="Bruce D."/>
            <person name="Goodwin L."/>
            <person name="Pitluck S."/>
            <person name="Kyrpides N."/>
            <person name="Mavromatis K."/>
            <person name="Ivanova N."/>
            <person name="Mikhailova N."/>
            <person name="Munk A.C."/>
            <person name="Brettin T."/>
            <person name="Detter J.C."/>
            <person name="Han C."/>
            <person name="Tapia R."/>
            <person name="Larimer F."/>
            <person name="Land M."/>
            <person name="Hauser L."/>
            <person name="Markowitz V."/>
            <person name="Cheng J.-F."/>
            <person name="Hugenholtz P."/>
            <person name="Woyke T."/>
            <person name="Wu D."/>
            <person name="Spring S."/>
            <person name="Klenk H.-P."/>
            <person name="Eisen J.A."/>
        </authorList>
    </citation>
    <scope>NUCLEOTIDE SEQUENCE [LARGE SCALE GENOMIC DNA]</scope>
    <source>
        <strain evidence="2">DSM 5692</strain>
    </source>
</reference>
<keyword evidence="2" id="KW-1185">Reference proteome</keyword>
<gene>
    <name evidence="1" type="ordered locus">Dret_1196</name>
</gene>